<evidence type="ECO:0000313" key="1">
    <source>
        <dbReference type="EMBL" id="CAA9294742.1"/>
    </source>
</evidence>
<protein>
    <submittedName>
        <fullName evidence="1">Uncharacterized protein</fullName>
    </submittedName>
</protein>
<dbReference type="EMBL" id="CADCTS010000124">
    <property type="protein sequence ID" value="CAA9294742.1"/>
    <property type="molecule type" value="Genomic_DNA"/>
</dbReference>
<gene>
    <name evidence="1" type="ORF">AVDCRST_MAG48-860</name>
</gene>
<organism evidence="1">
    <name type="scientific">uncultured Friedmanniella sp</name>
    <dbReference type="NCBI Taxonomy" id="335381"/>
    <lineage>
        <taxon>Bacteria</taxon>
        <taxon>Bacillati</taxon>
        <taxon>Actinomycetota</taxon>
        <taxon>Actinomycetes</taxon>
        <taxon>Propionibacteriales</taxon>
        <taxon>Nocardioidaceae</taxon>
        <taxon>Friedmanniella</taxon>
        <taxon>environmental samples</taxon>
    </lineage>
</organism>
<dbReference type="AlphaFoldDB" id="A0A6J4K3I0"/>
<proteinExistence type="predicted"/>
<name>A0A6J4K3I0_9ACTN</name>
<accession>A0A6J4K3I0</accession>
<sequence length="35" mass="3819">WSVATGTVATEWWGDAVSLTDDYAPVDQLMDPYGT</sequence>
<reference evidence="1" key="1">
    <citation type="submission" date="2020-02" db="EMBL/GenBank/DDBJ databases">
        <authorList>
            <person name="Meier V. D."/>
        </authorList>
    </citation>
    <scope>NUCLEOTIDE SEQUENCE</scope>
    <source>
        <strain evidence="1">AVDCRST_MAG48</strain>
    </source>
</reference>
<feature type="non-terminal residue" evidence="1">
    <location>
        <position position="1"/>
    </location>
</feature>